<dbReference type="AlphaFoldDB" id="A0A4U1GE85"/>
<dbReference type="GO" id="GO:0006281">
    <property type="term" value="P:DNA repair"/>
    <property type="evidence" value="ECO:0007669"/>
    <property type="project" value="InterPro"/>
</dbReference>
<dbReference type="GO" id="GO:0008270">
    <property type="term" value="F:zinc ion binding"/>
    <property type="evidence" value="ECO:0007669"/>
    <property type="project" value="InterPro"/>
</dbReference>
<evidence type="ECO:0000259" key="2">
    <source>
        <dbReference type="Pfam" id="PF02805"/>
    </source>
</evidence>
<feature type="domain" description="Ada DNA repair metal-binding" evidence="2">
    <location>
        <begin position="23"/>
        <end position="70"/>
    </location>
</feature>
<accession>A0A4U1GE85</accession>
<evidence type="ECO:0000313" key="3">
    <source>
        <dbReference type="EMBL" id="TKC62044.1"/>
    </source>
</evidence>
<comment type="caution">
    <text evidence="3">The sequence shown here is derived from an EMBL/GenBank/DDBJ whole genome shotgun (WGS) entry which is preliminary data.</text>
</comment>
<protein>
    <submittedName>
        <fullName evidence="3">Metal-binding protein</fullName>
    </submittedName>
</protein>
<name>A0A4U1GE85_9SPHI</name>
<dbReference type="GO" id="GO:0003677">
    <property type="term" value="F:DNA binding"/>
    <property type="evidence" value="ECO:0007669"/>
    <property type="project" value="InterPro"/>
</dbReference>
<evidence type="ECO:0000313" key="4">
    <source>
        <dbReference type="Proteomes" id="UP000309594"/>
    </source>
</evidence>
<dbReference type="Proteomes" id="UP000309594">
    <property type="component" value="Unassembled WGS sequence"/>
</dbReference>
<dbReference type="SUPFAM" id="SSF57884">
    <property type="entry name" value="Ada DNA repair protein, N-terminal domain (N-Ada 10)"/>
    <property type="match status" value="1"/>
</dbReference>
<dbReference type="InterPro" id="IPR004026">
    <property type="entry name" value="Ada_DNA_repair_Zn-bd"/>
</dbReference>
<dbReference type="EMBL" id="SWDX01000003">
    <property type="protein sequence ID" value="TKC62044.1"/>
    <property type="molecule type" value="Genomic_DNA"/>
</dbReference>
<gene>
    <name evidence="3" type="ORF">FBD94_07350</name>
</gene>
<dbReference type="RefSeq" id="WP_136879712.1">
    <property type="nucleotide sequence ID" value="NZ_SWDX01000003.1"/>
</dbReference>
<sequence>MIRHNEISSRDLRNKIKNQTIRFGGNRKLKIHGTLSCASGKKMKKENRVFFISEKEALQNGYRPCGRCRKEQYKEWKSANR</sequence>
<reference evidence="3 4" key="1">
    <citation type="submission" date="2019-04" db="EMBL/GenBank/DDBJ databases">
        <title>Pedobacter sp. RP-1-16 sp. nov., isolated from Arctic soil.</title>
        <authorList>
            <person name="Dahal R.H."/>
            <person name="Kim D.-U."/>
        </authorList>
    </citation>
    <scope>NUCLEOTIDE SEQUENCE [LARGE SCALE GENOMIC DNA]</scope>
    <source>
        <strain evidence="3 4">RP-1-16</strain>
    </source>
</reference>
<dbReference type="GO" id="GO:0006355">
    <property type="term" value="P:regulation of DNA-templated transcription"/>
    <property type="evidence" value="ECO:0007669"/>
    <property type="project" value="InterPro"/>
</dbReference>
<dbReference type="Pfam" id="PF02805">
    <property type="entry name" value="Ada_Zn_binding"/>
    <property type="match status" value="1"/>
</dbReference>
<organism evidence="3 4">
    <name type="scientific">Pedobacter hiemivivus</name>
    <dbReference type="NCBI Taxonomy" id="2530454"/>
    <lineage>
        <taxon>Bacteria</taxon>
        <taxon>Pseudomonadati</taxon>
        <taxon>Bacteroidota</taxon>
        <taxon>Sphingobacteriia</taxon>
        <taxon>Sphingobacteriales</taxon>
        <taxon>Sphingobacteriaceae</taxon>
        <taxon>Pedobacter</taxon>
    </lineage>
</organism>
<evidence type="ECO:0000256" key="1">
    <source>
        <dbReference type="ARBA" id="ARBA00023159"/>
    </source>
</evidence>
<dbReference type="GO" id="GO:0008168">
    <property type="term" value="F:methyltransferase activity"/>
    <property type="evidence" value="ECO:0007669"/>
    <property type="project" value="InterPro"/>
</dbReference>
<keyword evidence="1" id="KW-0010">Activator</keyword>
<dbReference type="Gene3D" id="3.40.10.10">
    <property type="entry name" value="DNA Methylphosphotriester Repair Domain"/>
    <property type="match status" value="1"/>
</dbReference>
<proteinExistence type="predicted"/>
<dbReference type="InterPro" id="IPR035451">
    <property type="entry name" value="Ada-like_dom_sf"/>
</dbReference>